<gene>
    <name evidence="2" type="ORF">MERR_LOCUS20640</name>
</gene>
<feature type="compositionally biased region" description="Basic and acidic residues" evidence="1">
    <location>
        <begin position="39"/>
        <end position="52"/>
    </location>
</feature>
<evidence type="ECO:0000256" key="1">
    <source>
        <dbReference type="SAM" id="MobiDB-lite"/>
    </source>
</evidence>
<reference evidence="2" key="1">
    <citation type="submission" date="2020-01" db="EMBL/GenBank/DDBJ databases">
        <authorList>
            <person name="Mishra B."/>
        </authorList>
    </citation>
    <scope>NUCLEOTIDE SEQUENCE [LARGE SCALE GENOMIC DNA]</scope>
</reference>
<feature type="region of interest" description="Disordered" evidence="1">
    <location>
        <begin position="39"/>
        <end position="123"/>
    </location>
</feature>
<sequence length="186" mass="20294">MGSAFKACLCTSSLTIVYANTLSRQINLLSSDELQRAERAKRERQRQNRVEAESSSGFQTGSELQLSDDDSGTETMADNHGGAPPPGVFPPQAGNPAQAQRPARQIGAGDIPTIPANRPGITPPPVPNFNFDIKTSLINLVENSIFHGMKDEDPLKHLEKFDRICALQKINNVTEDALKLRLFPSL</sequence>
<comment type="caution">
    <text evidence="2">The sequence shown here is derived from an EMBL/GenBank/DDBJ whole genome shotgun (WGS) entry which is preliminary data.</text>
</comment>
<protein>
    <submittedName>
        <fullName evidence="2">Uncharacterized protein</fullName>
    </submittedName>
</protein>
<evidence type="ECO:0000313" key="3">
    <source>
        <dbReference type="Proteomes" id="UP000467841"/>
    </source>
</evidence>
<dbReference type="AlphaFoldDB" id="A0A6D2IXQ2"/>
<dbReference type="Proteomes" id="UP000467841">
    <property type="component" value="Unassembled WGS sequence"/>
</dbReference>
<feature type="compositionally biased region" description="Polar residues" evidence="1">
    <location>
        <begin position="53"/>
        <end position="65"/>
    </location>
</feature>
<evidence type="ECO:0000313" key="2">
    <source>
        <dbReference type="EMBL" id="CAA7033405.1"/>
    </source>
</evidence>
<organism evidence="2 3">
    <name type="scientific">Microthlaspi erraticum</name>
    <dbReference type="NCBI Taxonomy" id="1685480"/>
    <lineage>
        <taxon>Eukaryota</taxon>
        <taxon>Viridiplantae</taxon>
        <taxon>Streptophyta</taxon>
        <taxon>Embryophyta</taxon>
        <taxon>Tracheophyta</taxon>
        <taxon>Spermatophyta</taxon>
        <taxon>Magnoliopsida</taxon>
        <taxon>eudicotyledons</taxon>
        <taxon>Gunneridae</taxon>
        <taxon>Pentapetalae</taxon>
        <taxon>rosids</taxon>
        <taxon>malvids</taxon>
        <taxon>Brassicales</taxon>
        <taxon>Brassicaceae</taxon>
        <taxon>Coluteocarpeae</taxon>
        <taxon>Microthlaspi</taxon>
    </lineage>
</organism>
<name>A0A6D2IXQ2_9BRAS</name>
<keyword evidence="3" id="KW-1185">Reference proteome</keyword>
<proteinExistence type="predicted"/>
<accession>A0A6D2IXQ2</accession>
<dbReference type="EMBL" id="CACVBM020001131">
    <property type="protein sequence ID" value="CAA7033405.1"/>
    <property type="molecule type" value="Genomic_DNA"/>
</dbReference>
<dbReference type="OrthoDB" id="694224at2759"/>